<name>A0A143DGX9_9VIRU</name>
<organism evidence="1">
    <name type="scientific">Abalone herpesvirus Taiwan/2005</name>
    <dbReference type="NCBI Taxonomy" id="1821058"/>
    <lineage>
        <taxon>Viruses</taxon>
        <taxon>Duplodnaviria</taxon>
        <taxon>Heunggongvirae</taxon>
        <taxon>Peploviricota</taxon>
        <taxon>Herviviricetes</taxon>
        <taxon>Herpesvirales</taxon>
    </lineage>
</organism>
<reference evidence="1" key="1">
    <citation type="submission" date="2015-11" db="EMBL/GenBank/DDBJ databases">
        <authorList>
            <person name="Chen M.H."/>
            <person name="Kuo S.T."/>
            <person name="Chang P.H."/>
        </authorList>
    </citation>
    <scope>NUCLEOTIDE SEQUENCE</scope>
    <source>
        <strain evidence="1">Taiwan/2005</strain>
    </source>
</reference>
<protein>
    <submittedName>
        <fullName evidence="1">Uncharacterized protein</fullName>
    </submittedName>
</protein>
<sequence length="728" mass="82763">MTTRNLFSPYRRNVLNVMKEGSFILQNEQKALDELNKLRKKYNETFLLNNQQTAPKIVQEEKVVIGAEPVSELAGPSIRTIRDFTSEKDVENMLASLNPHHLLLAAKLRADQSVRDREILLAEIALQFKTPDVDMEAVNRDSTVDLMDQYRLAEHSSSLSYYAQVREDARKMYMEDVDRIDRANSKTKGGISTVTPSLWIKTLVEDVIPKSTASNVLYTVKRAKKVKEEGGEETVDFISYAQDLHHLLSRFGATLSVIPFYPDEVSAGNMKPTLFSDTQMLFHYAASSNPDLVDYSKFYESEFEYLSHPSTYKNFVKALTKTIKELLNIKDELKFQAAGRSLSVFVKTKNKQNNIPRGVLVNLMPFIIDNKSKYDVKEFEKAMKGEKDVLKTKVRDTPLGRQMNFNRMSLAERNKNIKKLMAVHSIPDESEVYIKTQMDIGTLDFVREIYAALMTAATTMNLVKGQGNIDLVIKRLTVKDVAGRKVMYVPSLEAYPGALFDNILYVNGYPFQKDGYKGKTEDGKDFINADKNQLITLFENFVRIIPSLSDTKSEKYMPTLTGIFTAANRHPISFSIDTTENIIQGMRYMDGEVLKRFKINNNNLVAAVTAAYLNKAMVNEVRSSSSMSTARAFFYAQLPRESEYGSLLATTHPLNLPKNYLLEEGYRVFAETPVVYRYKFYTVSLEKEKKVTYMSGEDTTRGGGLYSLLESVIKNQSQVRVEESIEAD</sequence>
<proteinExistence type="predicted"/>
<dbReference type="EMBL" id="KU096999">
    <property type="protein sequence ID" value="AMW36251.1"/>
    <property type="molecule type" value="Genomic_DNA"/>
</dbReference>
<evidence type="ECO:0000313" key="1">
    <source>
        <dbReference type="EMBL" id="AMW36251.1"/>
    </source>
</evidence>
<gene>
    <name evidence="1" type="ORF">tc2005_p107c</name>
</gene>
<accession>A0A143DGX9</accession>